<protein>
    <submittedName>
        <fullName evidence="1">Uncharacterized protein</fullName>
    </submittedName>
</protein>
<accession>A0ACD5G6V3</accession>
<keyword evidence="1" id="KW-0614">Plasmid</keyword>
<proteinExistence type="predicted"/>
<sequence length="58" mass="6711">MCVFFLLLNACNSDVNTNQKDIKYPFDKEKSKSNTETNSKQEGPNRERFKPSIELALK</sequence>
<evidence type="ECO:0000313" key="2">
    <source>
        <dbReference type="Proteomes" id="UP001305925"/>
    </source>
</evidence>
<organism evidence="1 2">
    <name type="scientific">Borreliella americana</name>
    <dbReference type="NCBI Taxonomy" id="478807"/>
    <lineage>
        <taxon>Bacteria</taxon>
        <taxon>Pseudomonadati</taxon>
        <taxon>Spirochaetota</taxon>
        <taxon>Spirochaetia</taxon>
        <taxon>Spirochaetales</taxon>
        <taxon>Borreliaceae</taxon>
        <taxon>Borreliella</taxon>
    </lineage>
</organism>
<dbReference type="EMBL" id="CP179252">
    <property type="protein sequence ID" value="XOU08917.1"/>
    <property type="molecule type" value="Genomic_DNA"/>
</dbReference>
<dbReference type="Proteomes" id="UP001305925">
    <property type="component" value="Plasmid lp36"/>
</dbReference>
<keyword evidence="2" id="KW-1185">Reference proteome</keyword>
<gene>
    <name evidence="1" type="ORF">QIA00_04945</name>
</gene>
<reference evidence="1" key="1">
    <citation type="submission" date="2024-11" db="EMBL/GenBank/DDBJ databases">
        <title>Sequencing of Borrelia variable plasmids from multiple Borrelia sensu lato isolates.</title>
        <authorList>
            <person name="Mongodin E.F."/>
            <person name="Rudenko N."/>
            <person name="Fraser C.M."/>
            <person name="Schutzer S."/>
            <person name="Luft B."/>
            <person name="Morgan R."/>
            <person name="Casjens S."/>
            <person name="Qiu W."/>
        </authorList>
    </citation>
    <scope>NUCLEOTIDE SEQUENCE</scope>
    <source>
        <strain evidence="1">SCW30h</strain>
    </source>
</reference>
<name>A0ACD5G6V3_9SPIR</name>
<geneLocation type="plasmid" evidence="1 2">
    <name>lp36</name>
</geneLocation>
<evidence type="ECO:0000313" key="1">
    <source>
        <dbReference type="EMBL" id="XOU08917.1"/>
    </source>
</evidence>